<sequence>MQMLGLSNTKMFSFFLRIMACCLRSLGDLTSEGGSLGSGGSRVWERAGGRGTRQISGGAEDSRPAPCASGRPFRAPHAGEVGGCLPGTGGGDTGKASCPTLLRMRTDISPVLPWWGRGSPESPGSSSQPLPHESMETGREVASSSCQGAALGLGTEYLRRERQATSAGLCVCETKMGTETRQVPGEAGRPRVPSPRPGLCGRVSGVTSEQLRHRLSLAAGETRAPNKTVPSLASPLIPCGQQWLRRFKPLQEEIFLISSSLPPKLIQVVTLGAASTCLKYWNAELKLTKN</sequence>
<feature type="chain" id="PRO_5046690751" evidence="2">
    <location>
        <begin position="28"/>
        <end position="290"/>
    </location>
</feature>
<organism evidence="3 4">
    <name type="scientific">Balaenoptera acutorostrata</name>
    <name type="common">Common minke whale</name>
    <name type="synonym">Balaena rostrata</name>
    <dbReference type="NCBI Taxonomy" id="9767"/>
    <lineage>
        <taxon>Eukaryota</taxon>
        <taxon>Metazoa</taxon>
        <taxon>Chordata</taxon>
        <taxon>Craniata</taxon>
        <taxon>Vertebrata</taxon>
        <taxon>Euteleostomi</taxon>
        <taxon>Mammalia</taxon>
        <taxon>Eutheria</taxon>
        <taxon>Laurasiatheria</taxon>
        <taxon>Artiodactyla</taxon>
        <taxon>Whippomorpha</taxon>
        <taxon>Cetacea</taxon>
        <taxon>Mysticeti</taxon>
        <taxon>Balaenopteridae</taxon>
        <taxon>Balaenoptera</taxon>
    </lineage>
</organism>
<evidence type="ECO:0000313" key="3">
    <source>
        <dbReference type="Proteomes" id="UP001652580"/>
    </source>
</evidence>
<feature type="region of interest" description="Disordered" evidence="1">
    <location>
        <begin position="34"/>
        <end position="73"/>
    </location>
</feature>
<reference evidence="4" key="1">
    <citation type="submission" date="2025-08" db="UniProtKB">
        <authorList>
            <consortium name="RefSeq"/>
        </authorList>
    </citation>
    <scope>IDENTIFICATION</scope>
</reference>
<keyword evidence="3" id="KW-1185">Reference proteome</keyword>
<accession>A0ABM3TFG3</accession>
<proteinExistence type="predicted"/>
<feature type="signal peptide" evidence="2">
    <location>
        <begin position="1"/>
        <end position="27"/>
    </location>
</feature>
<protein>
    <submittedName>
        <fullName evidence="4">Uncharacterized protein LOC130708056 isoform X1</fullName>
    </submittedName>
</protein>
<feature type="region of interest" description="Disordered" evidence="1">
    <location>
        <begin position="112"/>
        <end position="145"/>
    </location>
</feature>
<dbReference type="RefSeq" id="XP_057400836.1">
    <property type="nucleotide sequence ID" value="XM_057544853.1"/>
</dbReference>
<name>A0ABM3TFG3_BALAC</name>
<feature type="compositionally biased region" description="Low complexity" evidence="1">
    <location>
        <begin position="113"/>
        <end position="131"/>
    </location>
</feature>
<dbReference type="Proteomes" id="UP001652580">
    <property type="component" value="Chromosome 4"/>
</dbReference>
<evidence type="ECO:0000256" key="1">
    <source>
        <dbReference type="SAM" id="MobiDB-lite"/>
    </source>
</evidence>
<gene>
    <name evidence="4" type="primary">LOC130708056</name>
</gene>
<keyword evidence="2" id="KW-0732">Signal</keyword>
<evidence type="ECO:0000256" key="2">
    <source>
        <dbReference type="SAM" id="SignalP"/>
    </source>
</evidence>
<dbReference type="GeneID" id="130708056"/>
<evidence type="ECO:0000313" key="4">
    <source>
        <dbReference type="RefSeq" id="XP_057400836.1"/>
    </source>
</evidence>